<feature type="compositionally biased region" description="Low complexity" evidence="1">
    <location>
        <begin position="198"/>
        <end position="207"/>
    </location>
</feature>
<sequence length="460" mass="52019">MFLCKKYAFYACGVCDCLRLLLHGRAQTRSRSSRGGRLRHRGHSIKKENLVEATAHLIKGSVGAGVLTMHEAYMIGGMWTSMAATMLIRSAQKMYRRLRISKLSYPDLAEAAAATAPWARVRRYSKVFRPAWKDVQGFVKICAISLYSTSGICVALPVENHMRRPRQFPYALKCDRPSHCYRPPTDRRARVCNPPRTPAGDAAGAANNRRRHDRKTHCVVLYSTKAVGPQPRRRREKSLQQTDHLIVNNWRRPSTPETPDALQVRNLLEIRNQLTNYKINDLRSSHILKTRVRRGVGAVTARFQLADGVGPARDEVHDSSSMPSCVDAEHYVCCTVLGALSNSLALYHEKLQKLGQFCLGFIGLVFPAFIELLVDWEELLYSKKVSEGRPSARWTDDIARVAGSQQLLMSLGRAGSQCSGVFMVVSTVDPGLQRQRIWELWRTCPIKKMLKMIMMKELLR</sequence>
<accession>A0A9P0I8H5</accession>
<keyword evidence="3" id="KW-1185">Reference proteome</keyword>
<evidence type="ECO:0000313" key="2">
    <source>
        <dbReference type="EMBL" id="CAH1642172.1"/>
    </source>
</evidence>
<proteinExistence type="predicted"/>
<protein>
    <submittedName>
        <fullName evidence="2">Uncharacterized protein</fullName>
    </submittedName>
</protein>
<dbReference type="EMBL" id="LR824556">
    <property type="protein sequence ID" value="CAH1642172.1"/>
    <property type="molecule type" value="Genomic_DNA"/>
</dbReference>
<dbReference type="AlphaFoldDB" id="A0A9P0I8H5"/>
<evidence type="ECO:0000313" key="3">
    <source>
        <dbReference type="Proteomes" id="UP001153321"/>
    </source>
</evidence>
<dbReference type="Proteomes" id="UP001153321">
    <property type="component" value="Chromosome 25"/>
</dbReference>
<gene>
    <name evidence="2" type="ORF">SPLIT_LOCUS7528</name>
</gene>
<name>A0A9P0I8H5_SPOLI</name>
<organism evidence="2 3">
    <name type="scientific">Spodoptera littoralis</name>
    <name type="common">Egyptian cotton leafworm</name>
    <dbReference type="NCBI Taxonomy" id="7109"/>
    <lineage>
        <taxon>Eukaryota</taxon>
        <taxon>Metazoa</taxon>
        <taxon>Ecdysozoa</taxon>
        <taxon>Arthropoda</taxon>
        <taxon>Hexapoda</taxon>
        <taxon>Insecta</taxon>
        <taxon>Pterygota</taxon>
        <taxon>Neoptera</taxon>
        <taxon>Endopterygota</taxon>
        <taxon>Lepidoptera</taxon>
        <taxon>Glossata</taxon>
        <taxon>Ditrysia</taxon>
        <taxon>Noctuoidea</taxon>
        <taxon>Noctuidae</taxon>
        <taxon>Amphipyrinae</taxon>
        <taxon>Spodoptera</taxon>
    </lineage>
</organism>
<evidence type="ECO:0000256" key="1">
    <source>
        <dbReference type="SAM" id="MobiDB-lite"/>
    </source>
</evidence>
<reference evidence="2" key="1">
    <citation type="submission" date="2022-02" db="EMBL/GenBank/DDBJ databases">
        <authorList>
            <person name="King R."/>
        </authorList>
    </citation>
    <scope>NUCLEOTIDE SEQUENCE</scope>
</reference>
<feature type="region of interest" description="Disordered" evidence="1">
    <location>
        <begin position="185"/>
        <end position="214"/>
    </location>
</feature>